<evidence type="ECO:0000313" key="1">
    <source>
        <dbReference type="EMBL" id="KAI1706163.1"/>
    </source>
</evidence>
<gene>
    <name evidence="1" type="ORF">DdX_13205</name>
</gene>
<dbReference type="AlphaFoldDB" id="A0AAD4R315"/>
<name>A0AAD4R315_9BILA</name>
<dbReference type="EMBL" id="JAKKPZ010000050">
    <property type="protein sequence ID" value="KAI1706163.1"/>
    <property type="molecule type" value="Genomic_DNA"/>
</dbReference>
<reference evidence="1" key="1">
    <citation type="submission" date="2022-01" db="EMBL/GenBank/DDBJ databases">
        <title>Genome Sequence Resource for Two Populations of Ditylenchus destructor, the Migratory Endoparasitic Phytonematode.</title>
        <authorList>
            <person name="Zhang H."/>
            <person name="Lin R."/>
            <person name="Xie B."/>
        </authorList>
    </citation>
    <scope>NUCLEOTIDE SEQUENCE</scope>
    <source>
        <strain evidence="1">BazhouSP</strain>
    </source>
</reference>
<accession>A0AAD4R315</accession>
<keyword evidence="2" id="KW-1185">Reference proteome</keyword>
<dbReference type="Proteomes" id="UP001201812">
    <property type="component" value="Unassembled WGS sequence"/>
</dbReference>
<sequence length="161" mass="18671">MCQSESSLCMARCAMIYQTAYYSWLIQMSDKTRKSNTELSPDDNPMVKLCKETRKTQDCFTKCNPTDADTIIEYFPAKYELIQMNLMCLGQKWNSVPKNTTQKCLEKYEVKWDINSPLSEFETNCSSRVEKLKKNVAQCRKECGVDLAQQVVKMVKDSLLR</sequence>
<organism evidence="1 2">
    <name type="scientific">Ditylenchus destructor</name>
    <dbReference type="NCBI Taxonomy" id="166010"/>
    <lineage>
        <taxon>Eukaryota</taxon>
        <taxon>Metazoa</taxon>
        <taxon>Ecdysozoa</taxon>
        <taxon>Nematoda</taxon>
        <taxon>Chromadorea</taxon>
        <taxon>Rhabditida</taxon>
        <taxon>Tylenchina</taxon>
        <taxon>Tylenchomorpha</taxon>
        <taxon>Sphaerularioidea</taxon>
        <taxon>Anguinidae</taxon>
        <taxon>Anguininae</taxon>
        <taxon>Ditylenchus</taxon>
    </lineage>
</organism>
<protein>
    <submittedName>
        <fullName evidence="1">Uncharacterized protein</fullName>
    </submittedName>
</protein>
<comment type="caution">
    <text evidence="1">The sequence shown here is derived from an EMBL/GenBank/DDBJ whole genome shotgun (WGS) entry which is preliminary data.</text>
</comment>
<proteinExistence type="predicted"/>
<evidence type="ECO:0000313" key="2">
    <source>
        <dbReference type="Proteomes" id="UP001201812"/>
    </source>
</evidence>